<dbReference type="PANTHER" id="PTHR21047:SF2">
    <property type="entry name" value="THYMIDINE DIPHOSPHO-4-KETO-RHAMNOSE 3,5-EPIMERASE"/>
    <property type="match status" value="1"/>
</dbReference>
<keyword evidence="2" id="KW-1185">Reference proteome</keyword>
<gene>
    <name evidence="1" type="ORF">DICVIV_11113</name>
</gene>
<dbReference type="GO" id="GO:0008830">
    <property type="term" value="F:dTDP-4-dehydrorhamnose 3,5-epimerase activity"/>
    <property type="evidence" value="ECO:0007669"/>
    <property type="project" value="InterPro"/>
</dbReference>
<accession>A0A0D8XKL0</accession>
<dbReference type="CDD" id="cd00438">
    <property type="entry name" value="cupin_RmlC"/>
    <property type="match status" value="1"/>
</dbReference>
<dbReference type="AlphaFoldDB" id="A0A0D8XKL0"/>
<dbReference type="EMBL" id="KN716614">
    <property type="protein sequence ID" value="KJH42876.1"/>
    <property type="molecule type" value="Genomic_DNA"/>
</dbReference>
<dbReference type="STRING" id="29172.A0A0D8XKL0"/>
<dbReference type="InterPro" id="IPR000888">
    <property type="entry name" value="RmlC-like"/>
</dbReference>
<sequence>MSQQQRMKVNIESVENLPDLKVISKKVFPDNRGYFVETYNETEWAEQLNFKEIFKQDNHSFSIYGVLRGLHSQPGMGKLVSVISGEIFDVAVDVRPESPTYGKWHGIILSGTNHLSFWIPDGFAHGFQCLSADGAHVTYKCTDVYNSETEYGIDPLDKDIAVKWPICLSADGAHVTYKCTDVYNSETEYGIDPLDKDIAVKWPIVNKMILSDRDKNHKSFSKYRLK</sequence>
<dbReference type="PANTHER" id="PTHR21047">
    <property type="entry name" value="DTDP-6-DEOXY-D-GLUCOSE-3,5 EPIMERASE"/>
    <property type="match status" value="1"/>
</dbReference>
<reference evidence="1 2" key="1">
    <citation type="submission" date="2013-11" db="EMBL/GenBank/DDBJ databases">
        <title>Draft genome of the bovine lungworm Dictyocaulus viviparus.</title>
        <authorList>
            <person name="Mitreva M."/>
        </authorList>
    </citation>
    <scope>NUCLEOTIDE SEQUENCE [LARGE SCALE GENOMIC DNA]</scope>
    <source>
        <strain evidence="1 2">HannoverDv2000</strain>
    </source>
</reference>
<reference evidence="2" key="2">
    <citation type="journal article" date="2016" name="Sci. Rep.">
        <title>Dictyocaulus viviparus genome, variome and transcriptome elucidate lungworm biology and support future intervention.</title>
        <authorList>
            <person name="McNulty S.N."/>
            <person name="Strube C."/>
            <person name="Rosa B.A."/>
            <person name="Martin J.C."/>
            <person name="Tyagi R."/>
            <person name="Choi Y.J."/>
            <person name="Wang Q."/>
            <person name="Hallsworth Pepin K."/>
            <person name="Zhang X."/>
            <person name="Ozersky P."/>
            <person name="Wilson R.K."/>
            <person name="Sternberg P.W."/>
            <person name="Gasser R.B."/>
            <person name="Mitreva M."/>
        </authorList>
    </citation>
    <scope>NUCLEOTIDE SEQUENCE [LARGE SCALE GENOMIC DNA]</scope>
    <source>
        <strain evidence="2">HannoverDv2000</strain>
    </source>
</reference>
<proteinExistence type="predicted"/>
<dbReference type="GO" id="GO:0005829">
    <property type="term" value="C:cytosol"/>
    <property type="evidence" value="ECO:0007669"/>
    <property type="project" value="TreeGrafter"/>
</dbReference>
<dbReference type="InterPro" id="IPR014710">
    <property type="entry name" value="RmlC-like_jellyroll"/>
</dbReference>
<dbReference type="OrthoDB" id="9973973at2759"/>
<evidence type="ECO:0000313" key="2">
    <source>
        <dbReference type="Proteomes" id="UP000053766"/>
    </source>
</evidence>
<dbReference type="GO" id="GO:0000271">
    <property type="term" value="P:polysaccharide biosynthetic process"/>
    <property type="evidence" value="ECO:0007669"/>
    <property type="project" value="TreeGrafter"/>
</dbReference>
<protein>
    <submittedName>
        <fullName evidence="1">dTDP-4-dehydrorhamnose 3,5-epimerase</fullName>
    </submittedName>
</protein>
<organism evidence="1 2">
    <name type="scientific">Dictyocaulus viviparus</name>
    <name type="common">Bovine lungworm</name>
    <dbReference type="NCBI Taxonomy" id="29172"/>
    <lineage>
        <taxon>Eukaryota</taxon>
        <taxon>Metazoa</taxon>
        <taxon>Ecdysozoa</taxon>
        <taxon>Nematoda</taxon>
        <taxon>Chromadorea</taxon>
        <taxon>Rhabditida</taxon>
        <taxon>Rhabditina</taxon>
        <taxon>Rhabditomorpha</taxon>
        <taxon>Strongyloidea</taxon>
        <taxon>Metastrongylidae</taxon>
        <taxon>Dictyocaulus</taxon>
    </lineage>
</organism>
<dbReference type="Gene3D" id="2.60.120.10">
    <property type="entry name" value="Jelly Rolls"/>
    <property type="match status" value="2"/>
</dbReference>
<dbReference type="SUPFAM" id="SSF51182">
    <property type="entry name" value="RmlC-like cupins"/>
    <property type="match status" value="2"/>
</dbReference>
<dbReference type="NCBIfam" id="TIGR01221">
    <property type="entry name" value="rmlC"/>
    <property type="match status" value="1"/>
</dbReference>
<dbReference type="Pfam" id="PF00908">
    <property type="entry name" value="dTDP_sugar_isom"/>
    <property type="match status" value="1"/>
</dbReference>
<evidence type="ECO:0000313" key="1">
    <source>
        <dbReference type="EMBL" id="KJH42876.1"/>
    </source>
</evidence>
<dbReference type="Proteomes" id="UP000053766">
    <property type="component" value="Unassembled WGS sequence"/>
</dbReference>
<name>A0A0D8XKL0_DICVI</name>
<dbReference type="InterPro" id="IPR011051">
    <property type="entry name" value="RmlC_Cupin_sf"/>
</dbReference>